<keyword evidence="4" id="KW-1185">Reference proteome</keyword>
<keyword evidence="1" id="KW-0812">Transmembrane</keyword>
<gene>
    <name evidence="3" type="ORF">AMR74_10120</name>
</gene>
<name>A0A0M9ASA2_9EURY</name>
<keyword evidence="1" id="KW-1133">Transmembrane helix</keyword>
<dbReference type="Pfam" id="PF07705">
    <property type="entry name" value="CARDB"/>
    <property type="match status" value="1"/>
</dbReference>
<keyword evidence="1" id="KW-0472">Membrane</keyword>
<dbReference type="EMBL" id="LIST01000003">
    <property type="protein sequence ID" value="KOX96765.1"/>
    <property type="molecule type" value="Genomic_DNA"/>
</dbReference>
<dbReference type="PANTHER" id="PTHR35902:SF3">
    <property type="entry name" value="NPCBM-ASSOCIATED, NEW3 DOMAIN OF ALPHA-GALACTOSIDASE"/>
    <property type="match status" value="1"/>
</dbReference>
<organism evidence="3 4">
    <name type="scientific">Halorubrum tropicale</name>
    <dbReference type="NCBI Taxonomy" id="1765655"/>
    <lineage>
        <taxon>Archaea</taxon>
        <taxon>Methanobacteriati</taxon>
        <taxon>Methanobacteriota</taxon>
        <taxon>Stenosarchaea group</taxon>
        <taxon>Halobacteria</taxon>
        <taxon>Halobacteriales</taxon>
        <taxon>Haloferacaceae</taxon>
        <taxon>Halorubrum</taxon>
    </lineage>
</organism>
<evidence type="ECO:0000313" key="3">
    <source>
        <dbReference type="EMBL" id="KOX96765.1"/>
    </source>
</evidence>
<dbReference type="InterPro" id="IPR013783">
    <property type="entry name" value="Ig-like_fold"/>
</dbReference>
<dbReference type="AlphaFoldDB" id="A0A0M9ASA2"/>
<sequence>MRTRLVSIVLVVGMLATSGVGIGLVGAEFASVDDPISDGSALAQTSNVGGSPDLDVYATNPNLIPGQTNQVEVTVANDGDFRFGPTSLAESVTTARGVRVEAEADGPISIESGETPIGTVTQSTPRSLPIAINVPDNIDPGTYTIDFDLSYTYFSSGDERKRTVDRELEVRVRDDARFQVVNVESDTQVGDSGTVKATIENVGSETARSADVTFTTQSSSVSVSGGQSDTIRVPEIGPGQTATVAYDVGVSPDLPVQQYTLSGTVTFDDPDGIRRTDQGLSIGVLPLTEQTFNLTNIESQLRVGEDGDLIGTVRNEGPLPARSVVVQYAGESQSVIPAERSTAVGTLEPGESSEFSLPISMSGEAEAGLRSLDMAVQYRNQDEELRAFEKLVVNADVAPERDRFAVTVENRTIQSGGSRTVEVSVTSNLNETASDVEARLFADDPLDTGETDTGYVQSIEPGETTTMTFELTATGSATPGSTYPISFDFRYDDSDGDSQLTDTFRLPVDVVEAEDGGLPIPVIIVVLLVVGTGGLVVYRRRQ</sequence>
<dbReference type="STRING" id="1765655.AMR74_10120"/>
<dbReference type="InterPro" id="IPR011635">
    <property type="entry name" value="CARDB"/>
</dbReference>
<proteinExistence type="predicted"/>
<dbReference type="PANTHER" id="PTHR35902">
    <property type="entry name" value="S-LAYER DOMAIN-LIKE PROTEIN-RELATED"/>
    <property type="match status" value="1"/>
</dbReference>
<dbReference type="Gene3D" id="2.60.40.10">
    <property type="entry name" value="Immunoglobulins"/>
    <property type="match status" value="2"/>
</dbReference>
<dbReference type="Proteomes" id="UP000037747">
    <property type="component" value="Unassembled WGS sequence"/>
</dbReference>
<feature type="domain" description="CARDB" evidence="2">
    <location>
        <begin position="183"/>
        <end position="260"/>
    </location>
</feature>
<evidence type="ECO:0000256" key="1">
    <source>
        <dbReference type="SAM" id="Phobius"/>
    </source>
</evidence>
<protein>
    <submittedName>
        <fullName evidence="3">Exo-alpha-sialidase</fullName>
    </submittedName>
</protein>
<feature type="transmembrane region" description="Helical" evidence="1">
    <location>
        <begin position="518"/>
        <end position="538"/>
    </location>
</feature>
<dbReference type="PATRIC" id="fig|1705389.3.peg.2815"/>
<dbReference type="RefSeq" id="WP_053771933.1">
    <property type="nucleotide sequence ID" value="NZ_LIST01000003.1"/>
</dbReference>
<accession>A0A0M9ASA2</accession>
<comment type="caution">
    <text evidence="3">The sequence shown here is derived from an EMBL/GenBank/DDBJ whole genome shotgun (WGS) entry which is preliminary data.</text>
</comment>
<evidence type="ECO:0000259" key="2">
    <source>
        <dbReference type="Pfam" id="PF07705"/>
    </source>
</evidence>
<evidence type="ECO:0000313" key="4">
    <source>
        <dbReference type="Proteomes" id="UP000037747"/>
    </source>
</evidence>
<reference evidence="3 4" key="1">
    <citation type="submission" date="2015-08" db="EMBL/GenBank/DDBJ databases">
        <title>Genomes of Isolates from Cabo Rojo, PR.</title>
        <authorList>
            <person name="Sanchez-Nieves R.L."/>
            <person name="Montalvo-Rodriguez R."/>
        </authorList>
    </citation>
    <scope>NUCLEOTIDE SEQUENCE [LARGE SCALE GENOMIC DNA]</scope>
    <source>
        <strain evidence="3 4">5</strain>
    </source>
</reference>